<comment type="caution">
    <text evidence="1">The sequence shown here is derived from an EMBL/GenBank/DDBJ whole genome shotgun (WGS) entry which is preliminary data.</text>
</comment>
<proteinExistence type="predicted"/>
<reference evidence="1" key="1">
    <citation type="journal article" date="2023" name="GigaByte">
        <title>Genome assembly of the bearded iris, Iris pallida Lam.</title>
        <authorList>
            <person name="Bruccoleri R.E."/>
            <person name="Oakeley E.J."/>
            <person name="Faust A.M.E."/>
            <person name="Altorfer M."/>
            <person name="Dessus-Babus S."/>
            <person name="Burckhardt D."/>
            <person name="Oertli M."/>
            <person name="Naumann U."/>
            <person name="Petersen F."/>
            <person name="Wong J."/>
        </authorList>
    </citation>
    <scope>NUCLEOTIDE SEQUENCE</scope>
    <source>
        <strain evidence="1">GSM-AAB239-AS_SAM_17_03QT</strain>
    </source>
</reference>
<keyword evidence="2" id="KW-1185">Reference proteome</keyword>
<dbReference type="Proteomes" id="UP001140949">
    <property type="component" value="Unassembled WGS sequence"/>
</dbReference>
<reference evidence="1" key="2">
    <citation type="submission" date="2023-04" db="EMBL/GenBank/DDBJ databases">
        <authorList>
            <person name="Bruccoleri R.E."/>
            <person name="Oakeley E.J."/>
            <person name="Faust A.-M."/>
            <person name="Dessus-Babus S."/>
            <person name="Altorfer M."/>
            <person name="Burckhardt D."/>
            <person name="Oertli M."/>
            <person name="Naumann U."/>
            <person name="Petersen F."/>
            <person name="Wong J."/>
        </authorList>
    </citation>
    <scope>NUCLEOTIDE SEQUENCE</scope>
    <source>
        <strain evidence="1">GSM-AAB239-AS_SAM_17_03QT</strain>
        <tissue evidence="1">Leaf</tissue>
    </source>
</reference>
<protein>
    <submittedName>
        <fullName evidence="1">Cullin-1-like isoform X1</fullName>
    </submittedName>
</protein>
<sequence length="58" mass="6642">MCKVQDSEQGAKQQSITPTDYFEFNSKFTDKIKRIKRYNHPVLMPSSKIGSSIRATFG</sequence>
<gene>
    <name evidence="1" type="ORF">M6B38_275885</name>
</gene>
<dbReference type="AlphaFoldDB" id="A0AAX6I8J3"/>
<organism evidence="1 2">
    <name type="scientific">Iris pallida</name>
    <name type="common">Sweet iris</name>
    <dbReference type="NCBI Taxonomy" id="29817"/>
    <lineage>
        <taxon>Eukaryota</taxon>
        <taxon>Viridiplantae</taxon>
        <taxon>Streptophyta</taxon>
        <taxon>Embryophyta</taxon>
        <taxon>Tracheophyta</taxon>
        <taxon>Spermatophyta</taxon>
        <taxon>Magnoliopsida</taxon>
        <taxon>Liliopsida</taxon>
        <taxon>Asparagales</taxon>
        <taxon>Iridaceae</taxon>
        <taxon>Iridoideae</taxon>
        <taxon>Irideae</taxon>
        <taxon>Iris</taxon>
    </lineage>
</organism>
<evidence type="ECO:0000313" key="1">
    <source>
        <dbReference type="EMBL" id="KAJ6848755.1"/>
    </source>
</evidence>
<accession>A0AAX6I8J3</accession>
<name>A0AAX6I8J3_IRIPA</name>
<dbReference type="EMBL" id="JANAVB010004436">
    <property type="protein sequence ID" value="KAJ6848755.1"/>
    <property type="molecule type" value="Genomic_DNA"/>
</dbReference>
<evidence type="ECO:0000313" key="2">
    <source>
        <dbReference type="Proteomes" id="UP001140949"/>
    </source>
</evidence>